<evidence type="ECO:0000313" key="1">
    <source>
        <dbReference type="EMBL" id="AQP45546.1"/>
    </source>
</evidence>
<sequence>MTDHLQRAIDLAVGNVADGGGPFGAVVVAPSGKEFTGVNRVTAIPDPTAHAEVQAIRAAAVGLGTHDLTGCILYTSCEPCPMCLGAALWARVSTVVFAADRHDAAAVGFDDAAFHTEVAEGVTALECAREPHPEALAPFQAWERFEERINY</sequence>
<proteinExistence type="predicted"/>
<dbReference type="CDD" id="cd01285">
    <property type="entry name" value="nucleoside_deaminase"/>
    <property type="match status" value="1"/>
</dbReference>
<accession>A0A1Q2CHE3</accession>
<dbReference type="GO" id="GO:0047974">
    <property type="term" value="F:guanosine deaminase activity"/>
    <property type="evidence" value="ECO:0007669"/>
    <property type="project" value="TreeGrafter"/>
</dbReference>
<dbReference type="GO" id="GO:0006152">
    <property type="term" value="P:purine nucleoside catabolic process"/>
    <property type="evidence" value="ECO:0007669"/>
    <property type="project" value="TreeGrafter"/>
</dbReference>
<dbReference type="RefSeq" id="WP_077343753.1">
    <property type="nucleotide sequence ID" value="NZ_CP019605.1"/>
</dbReference>
<reference evidence="1 2" key="1">
    <citation type="journal article" date="2016" name="Int. J. Syst. Evol. Microbiol.">
        <title>Tessaracoccus flavus sp. nov., isolated from the drainage system of a lindane-producing factory.</title>
        <authorList>
            <person name="Kumari R."/>
            <person name="Singh P."/>
            <person name="Schumann P."/>
            <person name="Lal R."/>
        </authorList>
    </citation>
    <scope>NUCLEOTIDE SEQUENCE [LARGE SCALE GENOMIC DNA]</scope>
    <source>
        <strain evidence="1 2">RP1T</strain>
    </source>
</reference>
<dbReference type="InterPro" id="IPR002125">
    <property type="entry name" value="CMP_dCMP_dom"/>
</dbReference>
<dbReference type="PANTHER" id="PTHR11079:SF161">
    <property type="entry name" value="CMP_DCMP-TYPE DEAMINASE DOMAIN-CONTAINING PROTEIN"/>
    <property type="match status" value="1"/>
</dbReference>
<dbReference type="Gene3D" id="3.40.140.10">
    <property type="entry name" value="Cytidine Deaminase, domain 2"/>
    <property type="match status" value="1"/>
</dbReference>
<dbReference type="STRING" id="1610493.RPIT_12635"/>
<dbReference type="PANTHER" id="PTHR11079">
    <property type="entry name" value="CYTOSINE DEAMINASE FAMILY MEMBER"/>
    <property type="match status" value="1"/>
</dbReference>
<gene>
    <name evidence="1" type="ORF">RPIT_12635</name>
</gene>
<dbReference type="AlphaFoldDB" id="A0A1Q2CHE3"/>
<dbReference type="Pfam" id="PF00383">
    <property type="entry name" value="dCMP_cyt_deam_1"/>
    <property type="match status" value="1"/>
</dbReference>
<name>A0A1Q2CHE3_9ACTN</name>
<dbReference type="PROSITE" id="PS51747">
    <property type="entry name" value="CYT_DCMP_DEAMINASES_2"/>
    <property type="match status" value="1"/>
</dbReference>
<dbReference type="EMBL" id="CP019605">
    <property type="protein sequence ID" value="AQP45546.1"/>
    <property type="molecule type" value="Genomic_DNA"/>
</dbReference>
<dbReference type="KEGG" id="tfl:RPIT_12635"/>
<dbReference type="SUPFAM" id="SSF53927">
    <property type="entry name" value="Cytidine deaminase-like"/>
    <property type="match status" value="1"/>
</dbReference>
<organism evidence="1 2">
    <name type="scientific">Tessaracoccus flavus</name>
    <dbReference type="NCBI Taxonomy" id="1610493"/>
    <lineage>
        <taxon>Bacteria</taxon>
        <taxon>Bacillati</taxon>
        <taxon>Actinomycetota</taxon>
        <taxon>Actinomycetes</taxon>
        <taxon>Propionibacteriales</taxon>
        <taxon>Propionibacteriaceae</taxon>
        <taxon>Tessaracoccus</taxon>
    </lineage>
</organism>
<dbReference type="Proteomes" id="UP000188324">
    <property type="component" value="Chromosome"/>
</dbReference>
<evidence type="ECO:0000313" key="2">
    <source>
        <dbReference type="Proteomes" id="UP000188324"/>
    </source>
</evidence>
<dbReference type="InterPro" id="IPR016193">
    <property type="entry name" value="Cytidine_deaminase-like"/>
</dbReference>
<protein>
    <submittedName>
        <fullName evidence="1">tRNA-specific adenosine deaminase</fullName>
    </submittedName>
</protein>
<keyword evidence="2" id="KW-1185">Reference proteome</keyword>
<dbReference type="OrthoDB" id="3729881at2"/>